<comment type="caution">
    <text evidence="3">The sequence shown here is derived from an EMBL/GenBank/DDBJ whole genome shotgun (WGS) entry which is preliminary data.</text>
</comment>
<keyword evidence="1" id="KW-0732">Signal</keyword>
<dbReference type="AlphaFoldDB" id="A0A7X0EVW0"/>
<dbReference type="PROSITE" id="PS51318">
    <property type="entry name" value="TAT"/>
    <property type="match status" value="1"/>
</dbReference>
<evidence type="ECO:0000256" key="1">
    <source>
        <dbReference type="SAM" id="SignalP"/>
    </source>
</evidence>
<name>A0A7X0EVW0_9ACTN</name>
<evidence type="ECO:0000259" key="2">
    <source>
        <dbReference type="Pfam" id="PF21311"/>
    </source>
</evidence>
<evidence type="ECO:0000313" key="4">
    <source>
        <dbReference type="Proteomes" id="UP000583800"/>
    </source>
</evidence>
<dbReference type="InterPro" id="IPR048799">
    <property type="entry name" value="P68_RBP_TagC-like_beta-prop"/>
</dbReference>
<gene>
    <name evidence="3" type="ORF">FHU36_000163</name>
</gene>
<dbReference type="RefSeq" id="WP_185081894.1">
    <property type="nucleotide sequence ID" value="NZ_JACHJB010000001.1"/>
</dbReference>
<feature type="domain" description="P68 RBP/TagC-like beta-propeller" evidence="2">
    <location>
        <begin position="61"/>
        <end position="326"/>
    </location>
</feature>
<organism evidence="3 4">
    <name type="scientific">Nonomuraea muscovyensis</name>
    <dbReference type="NCBI Taxonomy" id="1124761"/>
    <lineage>
        <taxon>Bacteria</taxon>
        <taxon>Bacillati</taxon>
        <taxon>Actinomycetota</taxon>
        <taxon>Actinomycetes</taxon>
        <taxon>Streptosporangiales</taxon>
        <taxon>Streptosporangiaceae</taxon>
        <taxon>Nonomuraea</taxon>
    </lineage>
</organism>
<dbReference type="EMBL" id="JACHJB010000001">
    <property type="protein sequence ID" value="MBB6343654.1"/>
    <property type="molecule type" value="Genomic_DNA"/>
</dbReference>
<keyword evidence="4" id="KW-1185">Reference proteome</keyword>
<evidence type="ECO:0000313" key="3">
    <source>
        <dbReference type="EMBL" id="MBB6343654.1"/>
    </source>
</evidence>
<feature type="signal peptide" evidence="1">
    <location>
        <begin position="1"/>
        <end position="28"/>
    </location>
</feature>
<accession>A0A7X0EVW0</accession>
<dbReference type="Pfam" id="PF21311">
    <property type="entry name" value="Phage_RBD_prop"/>
    <property type="match status" value="1"/>
</dbReference>
<dbReference type="Proteomes" id="UP000583800">
    <property type="component" value="Unassembled WGS sequence"/>
</dbReference>
<proteinExistence type="predicted"/>
<feature type="chain" id="PRO_5030894217" description="P68 RBP/TagC-like beta-propeller domain-containing protein" evidence="1">
    <location>
        <begin position="29"/>
        <end position="334"/>
    </location>
</feature>
<sequence>MPTRRTFLIAGAGAGAGAALFATRPAGADPDPGLLPPTPRFDCAAPGARLLGPAPLHNATVMQSLAFDDVNGHVFIVQLMAGGLQLPGEPGPVSGATRSANGDLCLTRLDRQGRPTGHMYLRGFGHGVQIGAEPTGRGTFLWTETDSVAEAGSGWGTRLCRFRFADGAVLGPDSPELAKHTPVPGADRTTCGTDPVHRRLVMRHRVGGAFRYTLYRLDDVRRHSYRPLAEVAQPALTYSFQGYASYGSYLYLLEGTSGAAPGNTHLTCVDWRTGDVVERRLVTDGADVDFREPEGMAVHVAGPGVARLCYGFASGVTGARLANVYAKDTLIQVR</sequence>
<protein>
    <recommendedName>
        <fullName evidence="2">P68 RBP/TagC-like beta-propeller domain-containing protein</fullName>
    </recommendedName>
</protein>
<reference evidence="3 4" key="1">
    <citation type="submission" date="2020-08" db="EMBL/GenBank/DDBJ databases">
        <title>Sequencing the genomes of 1000 actinobacteria strains.</title>
        <authorList>
            <person name="Klenk H.-P."/>
        </authorList>
    </citation>
    <scope>NUCLEOTIDE SEQUENCE [LARGE SCALE GENOMIC DNA]</scope>
    <source>
        <strain evidence="3 4">DSM 45913</strain>
    </source>
</reference>
<dbReference type="InterPro" id="IPR006311">
    <property type="entry name" value="TAT_signal"/>
</dbReference>